<dbReference type="GO" id="GO:0005634">
    <property type="term" value="C:nucleus"/>
    <property type="evidence" value="ECO:0007669"/>
    <property type="project" value="TreeGrafter"/>
</dbReference>
<feature type="compositionally biased region" description="Polar residues" evidence="1">
    <location>
        <begin position="959"/>
        <end position="971"/>
    </location>
</feature>
<feature type="region of interest" description="Disordered" evidence="1">
    <location>
        <begin position="502"/>
        <end position="529"/>
    </location>
</feature>
<feature type="region of interest" description="Disordered" evidence="1">
    <location>
        <begin position="942"/>
        <end position="1023"/>
    </location>
</feature>
<gene>
    <name evidence="3" type="ORF">JRQ81_019662</name>
</gene>
<feature type="region of interest" description="Disordered" evidence="1">
    <location>
        <begin position="750"/>
        <end position="847"/>
    </location>
</feature>
<dbReference type="AlphaFoldDB" id="A0A9Q1AYR0"/>
<evidence type="ECO:0000259" key="2">
    <source>
        <dbReference type="Pfam" id="PF15712"/>
    </source>
</evidence>
<comment type="caution">
    <text evidence="3">The sequence shown here is derived from an EMBL/GenBank/DDBJ whole genome shotgun (WGS) entry which is preliminary data.</text>
</comment>
<evidence type="ECO:0000313" key="4">
    <source>
        <dbReference type="Proteomes" id="UP001142489"/>
    </source>
</evidence>
<feature type="compositionally biased region" description="Low complexity" evidence="1">
    <location>
        <begin position="507"/>
        <end position="522"/>
    </location>
</feature>
<dbReference type="EMBL" id="JAPFRF010000010">
    <property type="protein sequence ID" value="KAJ7320151.1"/>
    <property type="molecule type" value="Genomic_DNA"/>
</dbReference>
<evidence type="ECO:0000256" key="1">
    <source>
        <dbReference type="SAM" id="MobiDB-lite"/>
    </source>
</evidence>
<feature type="compositionally biased region" description="Polar residues" evidence="1">
    <location>
        <begin position="876"/>
        <end position="891"/>
    </location>
</feature>
<feature type="compositionally biased region" description="Polar residues" evidence="1">
    <location>
        <begin position="380"/>
        <end position="392"/>
    </location>
</feature>
<feature type="region of interest" description="Disordered" evidence="1">
    <location>
        <begin position="1"/>
        <end position="47"/>
    </location>
</feature>
<sequence length="1212" mass="130033">MSPGKRKSDSQKKKNLVPAGPQPSDGDLQDSLAVEEESPPMEEESEQLELIESDLPQMIIENAREKILSNKCLQEKLAENINKFLGSDGSISQSTKQAESGPAIQESSIDEFLDLQQGEIHMTEEAIQEILEQTESDPAFQGLFDIFDFGKTKGSRNVSHGISTHGGGIENGILASEKMFLVLHKCWHDNPERDNSQGCLSYTGDHSKEACVLKPGCSGTDLTLEEHLKMHTVALGEFPEGSKLGSESNSVERDSPGHKNTFESGQNQVSCSQFSGHSIGTYNPQRTASTDGGSDKALLCQDAQNLPNLQYDNLGVPPSSLSRSAEYCSLPNSILSEKTNGKFLTPPRPDDTEMVDGADAASSNHSAQSDKELGEGAETSVFSTPGQQNTEDPLSHCHIQDKFESDSATPQADGSIPDVVEEHLDVADTSNRAHSGHHSVHQEPCSERQQSEDSGITPMEMQEPSSTKDADHVFLTSGQEGNAEPPTVSSCTTSVVCHSPLPEPEVELSPAKKVPASVSSSSQEAREDPSGIVSLKIIISDDPFISSDAELSNAVSSITGDNLPTIVLSSPAKSPAKVEGASSCITSEEAERTGDTALVEQNLLVLRPQDSVVSTLNVQNEECTVFSISGASNVAKDGGLIQLMPATSTSFNSPNSVYIATCVTEPTGLSTSATPSNLVVLPGSSASLGSQVPTTQQLRTPPRTSNVFALNPPMSPNFSQGSTIIIASPVQPVLQGMVGMIPVSIMGQSGNTFSDPSRQVLHMPLQPSLGSRGVPKLPLPPKSQRVPRSKPNAGKPMPNGSEPANRPSSRVQRTGNSDQNASDVKKKSDTVAADATSSSSKQTESHRRVLCFDNAISAPAGSTQASHKEKHENPSLPGNSPSTVISSAKVQSSKRERERTLPRILCKPNITNRNSAVKETQLERKNLGPGLALDVLRKQTANKENELERSPDKGPKNQEVATLSNGQQNGSLHHEKNSSPAQEPTKKQGLQSNPNSKNVGVQPSKESKKDPTKSPNQAHSMTSPLTKQAVEMLQDIQRHSPNSKLPDCGDLPVPRTPSGTGDRLSEDTFDVIRTPTCRRYSEDSTTPRIMVPPATPDMPTCSPASETGSENSVSMAAHTLMILSRAAIARTSTATPLKDNMQQFKPLRSSAKKRKPDDVVECERNSRTTSKKDLHNFTIPIKKKKVKQKKLPIAFPAGMDVDKFLLSLHYDE</sequence>
<feature type="compositionally biased region" description="Low complexity" evidence="1">
    <location>
        <begin position="830"/>
        <end position="840"/>
    </location>
</feature>
<feature type="compositionally biased region" description="Polar residues" evidence="1">
    <location>
        <begin position="806"/>
        <end position="822"/>
    </location>
</feature>
<accession>A0A9Q1AYR0</accession>
<dbReference type="InterPro" id="IPR031442">
    <property type="entry name" value="NPAT_C"/>
</dbReference>
<feature type="compositionally biased region" description="Basic and acidic residues" evidence="1">
    <location>
        <begin position="250"/>
        <end position="261"/>
    </location>
</feature>
<feature type="region of interest" description="Disordered" evidence="1">
    <location>
        <begin position="337"/>
        <end position="394"/>
    </location>
</feature>
<dbReference type="OrthoDB" id="6287635at2759"/>
<feature type="compositionally biased region" description="Basic and acidic residues" evidence="1">
    <location>
        <begin position="1"/>
        <end position="12"/>
    </location>
</feature>
<feature type="region of interest" description="Disordered" evidence="1">
    <location>
        <begin position="430"/>
        <end position="468"/>
    </location>
</feature>
<feature type="compositionally biased region" description="Basic and acidic residues" evidence="1">
    <location>
        <begin position="440"/>
        <end position="451"/>
    </location>
</feature>
<feature type="compositionally biased region" description="Acidic residues" evidence="1">
    <location>
        <begin position="33"/>
        <end position="47"/>
    </location>
</feature>
<feature type="region of interest" description="Disordered" evidence="1">
    <location>
        <begin position="1079"/>
        <end position="1109"/>
    </location>
</feature>
<feature type="compositionally biased region" description="Polar residues" evidence="1">
    <location>
        <begin position="1013"/>
        <end position="1023"/>
    </location>
</feature>
<evidence type="ECO:0000313" key="3">
    <source>
        <dbReference type="EMBL" id="KAJ7320151.1"/>
    </source>
</evidence>
<feature type="domain" description="Protein NPAT C-terminal" evidence="2">
    <location>
        <begin position="553"/>
        <end position="1212"/>
    </location>
</feature>
<feature type="region of interest" description="Disordered" evidence="1">
    <location>
        <begin position="239"/>
        <end position="296"/>
    </location>
</feature>
<feature type="region of interest" description="Disordered" evidence="1">
    <location>
        <begin position="1147"/>
        <end position="1175"/>
    </location>
</feature>
<feature type="compositionally biased region" description="Polar residues" evidence="1">
    <location>
        <begin position="262"/>
        <end position="292"/>
    </location>
</feature>
<feature type="compositionally biased region" description="Basic and acidic residues" evidence="1">
    <location>
        <begin position="942"/>
        <end position="956"/>
    </location>
</feature>
<organism evidence="3 4">
    <name type="scientific">Phrynocephalus forsythii</name>
    <dbReference type="NCBI Taxonomy" id="171643"/>
    <lineage>
        <taxon>Eukaryota</taxon>
        <taxon>Metazoa</taxon>
        <taxon>Chordata</taxon>
        <taxon>Craniata</taxon>
        <taxon>Vertebrata</taxon>
        <taxon>Euteleostomi</taxon>
        <taxon>Lepidosauria</taxon>
        <taxon>Squamata</taxon>
        <taxon>Bifurcata</taxon>
        <taxon>Unidentata</taxon>
        <taxon>Episquamata</taxon>
        <taxon>Toxicofera</taxon>
        <taxon>Iguania</taxon>
        <taxon>Acrodonta</taxon>
        <taxon>Agamidae</taxon>
        <taxon>Agaminae</taxon>
        <taxon>Phrynocephalus</taxon>
    </lineage>
</organism>
<feature type="compositionally biased region" description="Basic and acidic residues" evidence="1">
    <location>
        <begin position="1155"/>
        <end position="1175"/>
    </location>
</feature>
<dbReference type="Proteomes" id="UP001142489">
    <property type="component" value="Unassembled WGS sequence"/>
</dbReference>
<dbReference type="Pfam" id="PF15712">
    <property type="entry name" value="NPAT_C"/>
    <property type="match status" value="1"/>
</dbReference>
<protein>
    <recommendedName>
        <fullName evidence="2">Protein NPAT C-terminal domain-containing protein</fullName>
    </recommendedName>
</protein>
<dbReference type="InterPro" id="IPR052850">
    <property type="entry name" value="NPAT_LisH"/>
</dbReference>
<dbReference type="PANTHER" id="PTHR15087">
    <property type="entry name" value="PROTEIN NPAT"/>
    <property type="match status" value="1"/>
</dbReference>
<reference evidence="3" key="1">
    <citation type="journal article" date="2023" name="DNA Res.">
        <title>Chromosome-level genome assembly of Phrynocephalus forsythii using third-generation DNA sequencing and Hi-C analysis.</title>
        <authorList>
            <person name="Qi Y."/>
            <person name="Zhao W."/>
            <person name="Zhao Y."/>
            <person name="Niu C."/>
            <person name="Cao S."/>
            <person name="Zhang Y."/>
        </authorList>
    </citation>
    <scope>NUCLEOTIDE SEQUENCE</scope>
    <source>
        <tissue evidence="3">Muscle</tissue>
    </source>
</reference>
<feature type="region of interest" description="Disordered" evidence="1">
    <location>
        <begin position="860"/>
        <end position="909"/>
    </location>
</feature>
<feature type="region of interest" description="Disordered" evidence="1">
    <location>
        <begin position="1039"/>
        <end position="1066"/>
    </location>
</feature>
<name>A0A9Q1AYR0_9SAUR</name>
<proteinExistence type="predicted"/>
<dbReference type="GO" id="GO:0003712">
    <property type="term" value="F:transcription coregulator activity"/>
    <property type="evidence" value="ECO:0007669"/>
    <property type="project" value="TreeGrafter"/>
</dbReference>
<feature type="compositionally biased region" description="Polar residues" evidence="1">
    <location>
        <begin position="978"/>
        <end position="1001"/>
    </location>
</feature>
<keyword evidence="4" id="KW-1185">Reference proteome</keyword>
<dbReference type="PANTHER" id="PTHR15087:SF14">
    <property type="entry name" value="PROTEIN NPAT"/>
    <property type="match status" value="1"/>
</dbReference>